<evidence type="ECO:0000313" key="7">
    <source>
        <dbReference type="Proteomes" id="UP001596997"/>
    </source>
</evidence>
<keyword evidence="3" id="KW-1015">Disulfide bond</keyword>
<evidence type="ECO:0000256" key="2">
    <source>
        <dbReference type="ARBA" id="ARBA00022748"/>
    </source>
</evidence>
<dbReference type="PANTHER" id="PTHR42852">
    <property type="entry name" value="THIOL:DISULFIDE INTERCHANGE PROTEIN DSBE"/>
    <property type="match status" value="1"/>
</dbReference>
<comment type="subcellular location">
    <subcellularLocation>
        <location evidence="1">Cell envelope</location>
    </subcellularLocation>
</comment>
<gene>
    <name evidence="6" type="ORF">ACFQ1O_01530</name>
</gene>
<keyword evidence="7" id="KW-1185">Reference proteome</keyword>
<dbReference type="Pfam" id="PF08534">
    <property type="entry name" value="Redoxin"/>
    <property type="match status" value="1"/>
</dbReference>
<protein>
    <submittedName>
        <fullName evidence="6">TlpA family protein disulfide reductase</fullName>
    </submittedName>
</protein>
<dbReference type="RefSeq" id="WP_377712598.1">
    <property type="nucleotide sequence ID" value="NZ_JBHTJM010000002.1"/>
</dbReference>
<proteinExistence type="predicted"/>
<dbReference type="CDD" id="cd02966">
    <property type="entry name" value="TlpA_like_family"/>
    <property type="match status" value="1"/>
</dbReference>
<reference evidence="7" key="1">
    <citation type="journal article" date="2019" name="Int. J. Syst. Evol. Microbiol.">
        <title>The Global Catalogue of Microorganisms (GCM) 10K type strain sequencing project: providing services to taxonomists for standard genome sequencing and annotation.</title>
        <authorList>
            <consortium name="The Broad Institute Genomics Platform"/>
            <consortium name="The Broad Institute Genome Sequencing Center for Infectious Disease"/>
            <person name="Wu L."/>
            <person name="Ma J."/>
        </authorList>
    </citation>
    <scope>NUCLEOTIDE SEQUENCE [LARGE SCALE GENOMIC DNA]</scope>
    <source>
        <strain evidence="7">CCUG 62114</strain>
    </source>
</reference>
<dbReference type="InterPro" id="IPR036249">
    <property type="entry name" value="Thioredoxin-like_sf"/>
</dbReference>
<evidence type="ECO:0000259" key="5">
    <source>
        <dbReference type="PROSITE" id="PS51352"/>
    </source>
</evidence>
<dbReference type="InterPro" id="IPR013740">
    <property type="entry name" value="Redoxin"/>
</dbReference>
<dbReference type="PROSITE" id="PS51352">
    <property type="entry name" value="THIOREDOXIN_2"/>
    <property type="match status" value="1"/>
</dbReference>
<dbReference type="PROSITE" id="PS51257">
    <property type="entry name" value="PROKAR_LIPOPROTEIN"/>
    <property type="match status" value="1"/>
</dbReference>
<evidence type="ECO:0000256" key="4">
    <source>
        <dbReference type="ARBA" id="ARBA00023284"/>
    </source>
</evidence>
<keyword evidence="2" id="KW-0201">Cytochrome c-type biogenesis</keyword>
<keyword evidence="4" id="KW-0676">Redox-active center</keyword>
<name>A0ABW3HYN9_9FLAO</name>
<dbReference type="InterPro" id="IPR050553">
    <property type="entry name" value="Thioredoxin_ResA/DsbE_sf"/>
</dbReference>
<dbReference type="PANTHER" id="PTHR42852:SF6">
    <property type="entry name" value="THIOL:DISULFIDE INTERCHANGE PROTEIN DSBE"/>
    <property type="match status" value="1"/>
</dbReference>
<evidence type="ECO:0000256" key="3">
    <source>
        <dbReference type="ARBA" id="ARBA00023157"/>
    </source>
</evidence>
<dbReference type="InterPro" id="IPR013766">
    <property type="entry name" value="Thioredoxin_domain"/>
</dbReference>
<dbReference type="SUPFAM" id="SSF52833">
    <property type="entry name" value="Thioredoxin-like"/>
    <property type="match status" value="1"/>
</dbReference>
<feature type="domain" description="Thioredoxin" evidence="5">
    <location>
        <begin position="188"/>
        <end position="345"/>
    </location>
</feature>
<dbReference type="EMBL" id="JBHTJM010000002">
    <property type="protein sequence ID" value="MFD0962680.1"/>
    <property type="molecule type" value="Genomic_DNA"/>
</dbReference>
<dbReference type="Proteomes" id="UP001596997">
    <property type="component" value="Unassembled WGS sequence"/>
</dbReference>
<evidence type="ECO:0000313" key="6">
    <source>
        <dbReference type="EMBL" id="MFD0962680.1"/>
    </source>
</evidence>
<sequence length="345" mass="38291">MKKIVFALAALAIVSCKKEETKPVDYTLFTGTITNPNSDKLTVLTRKGPVKDINVDENGKFADTLRLDEGQYYINDGNEYAAIYVKKGAHMDMTLDTKEFDKSIKFTGKGAESNNYFSDATRLEIALFDQEDLSDVPSLMKKFQADSKALLDKTTSLDSLTKVQENKKIEQMVAQYGQMLSAKAKLADMKGKPSPAFENYENYKGGTTSLSDLKGKYVYIDAWATWCGPCKKEIPFLKEVEKEFHGKNIEFVSISLDNGRGYKADSKEAAEAAAKEGWKKMIADKEMTGLQLYADKAFQSDFATAYGINSIPRFILIDPNGNIVDADAPRPSSPKLKELFAAQGI</sequence>
<evidence type="ECO:0000256" key="1">
    <source>
        <dbReference type="ARBA" id="ARBA00004196"/>
    </source>
</evidence>
<dbReference type="Gene3D" id="3.40.30.10">
    <property type="entry name" value="Glutaredoxin"/>
    <property type="match status" value="1"/>
</dbReference>
<comment type="caution">
    <text evidence="6">The sequence shown here is derived from an EMBL/GenBank/DDBJ whole genome shotgun (WGS) entry which is preliminary data.</text>
</comment>
<organism evidence="6 7">
    <name type="scientific">Pseudofulvibacter geojedonensis</name>
    <dbReference type="NCBI Taxonomy" id="1123758"/>
    <lineage>
        <taxon>Bacteria</taxon>
        <taxon>Pseudomonadati</taxon>
        <taxon>Bacteroidota</taxon>
        <taxon>Flavobacteriia</taxon>
        <taxon>Flavobacteriales</taxon>
        <taxon>Flavobacteriaceae</taxon>
        <taxon>Pseudofulvibacter</taxon>
    </lineage>
</organism>
<accession>A0ABW3HYN9</accession>